<accession>G5J2G9</accession>
<dbReference type="Proteomes" id="UP000003477">
    <property type="component" value="Unassembled WGS sequence"/>
</dbReference>
<dbReference type="PATRIC" id="fig|423471.3.peg.1594"/>
<evidence type="ECO:0000313" key="1">
    <source>
        <dbReference type="EMBL" id="EHJ13632.1"/>
    </source>
</evidence>
<name>G5J2G9_CROWT</name>
<proteinExistence type="predicted"/>
<reference evidence="1 2" key="1">
    <citation type="journal article" date="2011" name="Front. Microbiol.">
        <title>Two Strains of Crocosphaera watsonii with Highly Conserved Genomes are Distinguished by Strain-Specific Features.</title>
        <authorList>
            <person name="Bench S.R."/>
            <person name="Ilikchyan I.N."/>
            <person name="Tripp H.J."/>
            <person name="Zehr J.P."/>
        </authorList>
    </citation>
    <scope>NUCLEOTIDE SEQUENCE [LARGE SCALE GENOMIC DNA]</scope>
    <source>
        <strain evidence="1 2">WH 0003</strain>
    </source>
</reference>
<dbReference type="AlphaFoldDB" id="G5J2G9"/>
<organism evidence="1 2">
    <name type="scientific">Crocosphaera watsonii WH 0003</name>
    <dbReference type="NCBI Taxonomy" id="423471"/>
    <lineage>
        <taxon>Bacteria</taxon>
        <taxon>Bacillati</taxon>
        <taxon>Cyanobacteriota</taxon>
        <taxon>Cyanophyceae</taxon>
        <taxon>Oscillatoriophycideae</taxon>
        <taxon>Chroococcales</taxon>
        <taxon>Aphanothecaceae</taxon>
        <taxon>Crocosphaera</taxon>
    </lineage>
</organism>
<sequence length="38" mass="4551">MINLELKRNALGWNTLRNVSSPVRWDTEYPEMFSKKII</sequence>
<protein>
    <submittedName>
        <fullName evidence="1">Uncharacterized protein</fullName>
    </submittedName>
</protein>
<evidence type="ECO:0000313" key="2">
    <source>
        <dbReference type="Proteomes" id="UP000003477"/>
    </source>
</evidence>
<comment type="caution">
    <text evidence="1">The sequence shown here is derived from an EMBL/GenBank/DDBJ whole genome shotgun (WGS) entry which is preliminary data.</text>
</comment>
<gene>
    <name evidence="1" type="ORF">CWATWH0003_1704</name>
</gene>
<dbReference type="EMBL" id="AESD01000258">
    <property type="protein sequence ID" value="EHJ13632.1"/>
    <property type="molecule type" value="Genomic_DNA"/>
</dbReference>